<reference evidence="2 3" key="1">
    <citation type="journal article" date="2011" name="Int. J. Syst. Evol. Microbiol.">
        <title>Allobacillus halotolerans gen. nov., sp. nov. isolated from shrimp paste.</title>
        <authorList>
            <person name="Sheu S.Y."/>
            <person name="Arun A.B."/>
            <person name="Jiang S.R."/>
            <person name="Young C.C."/>
            <person name="Chen W.M."/>
        </authorList>
    </citation>
    <scope>NUCLEOTIDE SEQUENCE [LARGE SCALE GENOMIC DNA]</scope>
    <source>
        <strain evidence="2 3">LMG 24826</strain>
    </source>
</reference>
<comment type="caution">
    <text evidence="2">The sequence shown here is derived from an EMBL/GenBank/DDBJ whole genome shotgun (WGS) entry which is preliminary data.</text>
</comment>
<feature type="transmembrane region" description="Helical" evidence="1">
    <location>
        <begin position="29"/>
        <end position="50"/>
    </location>
</feature>
<keyword evidence="1" id="KW-0812">Transmembrane</keyword>
<dbReference type="RefSeq" id="WP_186278564.1">
    <property type="nucleotide sequence ID" value="NZ_CAUPKR010000009.1"/>
</dbReference>
<evidence type="ECO:0000256" key="1">
    <source>
        <dbReference type="SAM" id="Phobius"/>
    </source>
</evidence>
<feature type="transmembrane region" description="Helical" evidence="1">
    <location>
        <begin position="5"/>
        <end position="23"/>
    </location>
</feature>
<evidence type="ECO:0000313" key="3">
    <source>
        <dbReference type="Proteomes" id="UP000812672"/>
    </source>
</evidence>
<name>A0ABS6GPE7_9BACI</name>
<sequence length="57" mass="6618">MKIHFLIGIWLGFFISFLISGWYDGEFNWTFLIASLIGGTLAHFLLIVPLSRKYPQK</sequence>
<accession>A0ABS6GPE7</accession>
<dbReference type="Proteomes" id="UP000812672">
    <property type="component" value="Unassembled WGS sequence"/>
</dbReference>
<evidence type="ECO:0000313" key="2">
    <source>
        <dbReference type="EMBL" id="MBU6081001.1"/>
    </source>
</evidence>
<keyword evidence="1" id="KW-0472">Membrane</keyword>
<protein>
    <recommendedName>
        <fullName evidence="4">DUF2929 family protein</fullName>
    </recommendedName>
</protein>
<keyword evidence="1" id="KW-1133">Transmembrane helix</keyword>
<proteinExistence type="predicted"/>
<keyword evidence="3" id="KW-1185">Reference proteome</keyword>
<gene>
    <name evidence="2" type="ORF">KQ486_08210</name>
</gene>
<evidence type="ECO:0008006" key="4">
    <source>
        <dbReference type="Google" id="ProtNLM"/>
    </source>
</evidence>
<organism evidence="2 3">
    <name type="scientific">Allobacillus halotolerans</name>
    <dbReference type="NCBI Taxonomy" id="570278"/>
    <lineage>
        <taxon>Bacteria</taxon>
        <taxon>Bacillati</taxon>
        <taxon>Bacillota</taxon>
        <taxon>Bacilli</taxon>
        <taxon>Bacillales</taxon>
        <taxon>Bacillaceae</taxon>
        <taxon>Allobacillus</taxon>
    </lineage>
</organism>
<dbReference type="EMBL" id="JAHLZF010000010">
    <property type="protein sequence ID" value="MBU6081001.1"/>
    <property type="molecule type" value="Genomic_DNA"/>
</dbReference>